<gene>
    <name evidence="3" type="ORF">GM51_7705</name>
</gene>
<name>A0A094SK16_9ZZZZ</name>
<accession>A0A094SK16</accession>
<dbReference type="PANTHER" id="PTHR30563:SF0">
    <property type="entry name" value="DNA RECOMBINATION PROTEIN RMUC"/>
    <property type="match status" value="1"/>
</dbReference>
<dbReference type="InterPro" id="IPR003798">
    <property type="entry name" value="DNA_recombination_RmuC"/>
</dbReference>
<dbReference type="GO" id="GO:0006310">
    <property type="term" value="P:DNA recombination"/>
    <property type="evidence" value="ECO:0007669"/>
    <property type="project" value="UniProtKB-KW"/>
</dbReference>
<dbReference type="AlphaFoldDB" id="A0A094SK16"/>
<dbReference type="PANTHER" id="PTHR30563">
    <property type="entry name" value="DNA RECOMBINATION PROTEIN RMUC"/>
    <property type="match status" value="1"/>
</dbReference>
<evidence type="ECO:0000256" key="2">
    <source>
        <dbReference type="ARBA" id="ARBA00023172"/>
    </source>
</evidence>
<sequence length="410" mass="45419">MDLTSLLVIVLVTALTTATIVGLVVSRAMKSQGGISVQDIRQQVADASREHYLSAAQMLETSTEARLQTTTTSVAEQNRAASASIQEIIKPLGESLKALDAKVGDLETKRADAYARLDQQVTNTTGLLDTLRTETTNLSSALRRNDARGRWGELQLRRIIEMIGMSEHVSFDEQKQQVGDGSGRPDVTIHLPNNRVLYVDSKAPMNSYLDAINEVDPDRRKTLFDAHANALKGHIKALTNRNYIDDKESLNYVIMFIPTESSLAAAFEVYPNLIEDAAQAKVVLTSPTSLVIALNTIAMLWQEDTQVRNAQEMIKESGDLYSRLITFINHFSKVGDNLKRSMDTYNNAIGSFDRSVMPKAKAVEELGRFTDELPMAQKLEVDVRESRYSTHETQLGLVGDPVVMKTEETA</sequence>
<dbReference type="EMBL" id="JNSL01000038">
    <property type="protein sequence ID" value="KGA18818.1"/>
    <property type="molecule type" value="Genomic_DNA"/>
</dbReference>
<reference evidence="3" key="1">
    <citation type="submission" date="2014-06" db="EMBL/GenBank/DDBJ databases">
        <title>Key roles for freshwater Actinobacteria revealed by deep metagenomic sequencing.</title>
        <authorList>
            <person name="Ghai R."/>
            <person name="Mizuno C.M."/>
            <person name="Picazo A."/>
            <person name="Camacho A."/>
            <person name="Rodriguez-Valera F."/>
        </authorList>
    </citation>
    <scope>NUCLEOTIDE SEQUENCE</scope>
</reference>
<evidence type="ECO:0000256" key="1">
    <source>
        <dbReference type="ARBA" id="ARBA00023054"/>
    </source>
</evidence>
<proteinExistence type="predicted"/>
<evidence type="ECO:0000313" key="3">
    <source>
        <dbReference type="EMBL" id="KGA18818.1"/>
    </source>
</evidence>
<protein>
    <recommendedName>
        <fullName evidence="4">DNA recombination protein RmuC</fullName>
    </recommendedName>
</protein>
<evidence type="ECO:0008006" key="4">
    <source>
        <dbReference type="Google" id="ProtNLM"/>
    </source>
</evidence>
<comment type="caution">
    <text evidence="3">The sequence shown here is derived from an EMBL/GenBank/DDBJ whole genome shotgun (WGS) entry which is preliminary data.</text>
</comment>
<dbReference type="Pfam" id="PF02646">
    <property type="entry name" value="RmuC"/>
    <property type="match status" value="1"/>
</dbReference>
<keyword evidence="1" id="KW-0175">Coiled coil</keyword>
<organism evidence="3">
    <name type="scientific">freshwater metagenome</name>
    <dbReference type="NCBI Taxonomy" id="449393"/>
    <lineage>
        <taxon>unclassified sequences</taxon>
        <taxon>metagenomes</taxon>
        <taxon>ecological metagenomes</taxon>
    </lineage>
</organism>
<keyword evidence="2" id="KW-0233">DNA recombination</keyword>